<evidence type="ECO:0000256" key="1">
    <source>
        <dbReference type="SAM" id="MobiDB-lite"/>
    </source>
</evidence>
<dbReference type="WBParaSite" id="GPLIN_001483000">
    <property type="protein sequence ID" value="GPLIN_001483000"/>
    <property type="gene ID" value="GPLIN_001483000"/>
</dbReference>
<sequence>MFKTTTAATTATTDENAYKPRLPNDPSNDSEEIVFVDDVCRSKWLPSMTKREPPTEGEEIVLGNERGEEEAIAVRSQAEEAHSVEPQKLKKEPGLI</sequence>
<organism evidence="2 3">
    <name type="scientific">Globodera pallida</name>
    <name type="common">Potato cyst nematode worm</name>
    <name type="synonym">Heterodera pallida</name>
    <dbReference type="NCBI Taxonomy" id="36090"/>
    <lineage>
        <taxon>Eukaryota</taxon>
        <taxon>Metazoa</taxon>
        <taxon>Ecdysozoa</taxon>
        <taxon>Nematoda</taxon>
        <taxon>Chromadorea</taxon>
        <taxon>Rhabditida</taxon>
        <taxon>Tylenchina</taxon>
        <taxon>Tylenchomorpha</taxon>
        <taxon>Tylenchoidea</taxon>
        <taxon>Heteroderidae</taxon>
        <taxon>Heteroderinae</taxon>
        <taxon>Globodera</taxon>
    </lineage>
</organism>
<feature type="region of interest" description="Disordered" evidence="1">
    <location>
        <begin position="46"/>
        <end position="96"/>
    </location>
</feature>
<feature type="region of interest" description="Disordered" evidence="1">
    <location>
        <begin position="1"/>
        <end position="31"/>
    </location>
</feature>
<dbReference type="Proteomes" id="UP000050741">
    <property type="component" value="Unassembled WGS sequence"/>
</dbReference>
<name>A0A183CPM3_GLOPA</name>
<reference evidence="2" key="2">
    <citation type="submission" date="2014-05" db="EMBL/GenBank/DDBJ databases">
        <title>The genome and life-stage specific transcriptomes of Globodera pallida elucidate key aspects of plant parasitism by a cyst nematode.</title>
        <authorList>
            <person name="Cotton J.A."/>
            <person name="Lilley C.J."/>
            <person name="Jones L.M."/>
            <person name="Kikuchi T."/>
            <person name="Reid A.J."/>
            <person name="Thorpe P."/>
            <person name="Tsai I.J."/>
            <person name="Beasley H."/>
            <person name="Blok V."/>
            <person name="Cock P.J.A."/>
            <person name="Van den Akker S.E."/>
            <person name="Holroyd N."/>
            <person name="Hunt M."/>
            <person name="Mantelin S."/>
            <person name="Naghra H."/>
            <person name="Pain A."/>
            <person name="Palomares-Rius J.E."/>
            <person name="Zarowiecki M."/>
            <person name="Berriman M."/>
            <person name="Jones J.T."/>
            <person name="Urwin P.E."/>
        </authorList>
    </citation>
    <scope>NUCLEOTIDE SEQUENCE [LARGE SCALE GENOMIC DNA]</scope>
    <source>
        <strain evidence="2">Lindley</strain>
    </source>
</reference>
<accession>A0A183CPM3</accession>
<proteinExistence type="predicted"/>
<evidence type="ECO:0000313" key="3">
    <source>
        <dbReference type="WBParaSite" id="GPLIN_001483000"/>
    </source>
</evidence>
<feature type="compositionally biased region" description="Basic and acidic residues" evidence="1">
    <location>
        <begin position="77"/>
        <end position="96"/>
    </location>
</feature>
<dbReference type="AlphaFoldDB" id="A0A183CPM3"/>
<protein>
    <submittedName>
        <fullName evidence="3">Uncharacterized protein</fullName>
    </submittedName>
</protein>
<reference evidence="2" key="1">
    <citation type="submission" date="2013-12" db="EMBL/GenBank/DDBJ databases">
        <authorList>
            <person name="Aslett M."/>
        </authorList>
    </citation>
    <scope>NUCLEOTIDE SEQUENCE [LARGE SCALE GENOMIC DNA]</scope>
    <source>
        <strain evidence="2">Lindley</strain>
    </source>
</reference>
<evidence type="ECO:0000313" key="2">
    <source>
        <dbReference type="Proteomes" id="UP000050741"/>
    </source>
</evidence>
<keyword evidence="2" id="KW-1185">Reference proteome</keyword>
<reference evidence="3" key="3">
    <citation type="submission" date="2016-06" db="UniProtKB">
        <authorList>
            <consortium name="WormBaseParasite"/>
        </authorList>
    </citation>
    <scope>IDENTIFICATION</scope>
</reference>
<feature type="compositionally biased region" description="Low complexity" evidence="1">
    <location>
        <begin position="1"/>
        <end position="13"/>
    </location>
</feature>